<keyword evidence="4 7" id="KW-1133">Transmembrane helix</keyword>
<dbReference type="GO" id="GO:0005783">
    <property type="term" value="C:endoplasmic reticulum"/>
    <property type="evidence" value="ECO:0007669"/>
    <property type="project" value="TreeGrafter"/>
</dbReference>
<keyword evidence="2 7" id="KW-0808">Transferase</keyword>
<dbReference type="InterPro" id="IPR001594">
    <property type="entry name" value="Palmitoyltrfase_DHHC"/>
</dbReference>
<reference evidence="10" key="2">
    <citation type="submission" date="2024-10" db="UniProtKB">
        <authorList>
            <consortium name="EnsemblProtists"/>
        </authorList>
    </citation>
    <scope>IDENTIFICATION</scope>
</reference>
<evidence type="ECO:0000256" key="1">
    <source>
        <dbReference type="ARBA" id="ARBA00004141"/>
    </source>
</evidence>
<evidence type="ECO:0000256" key="2">
    <source>
        <dbReference type="ARBA" id="ARBA00022679"/>
    </source>
</evidence>
<dbReference type="eggNOG" id="KOG1312">
    <property type="taxonomic scope" value="Eukaryota"/>
</dbReference>
<proteinExistence type="inferred from homology"/>
<evidence type="ECO:0000256" key="7">
    <source>
        <dbReference type="RuleBase" id="RU079119"/>
    </source>
</evidence>
<dbReference type="RefSeq" id="XP_005761519.1">
    <property type="nucleotide sequence ID" value="XM_005761462.1"/>
</dbReference>
<dbReference type="GO" id="GO:0006612">
    <property type="term" value="P:protein targeting to membrane"/>
    <property type="evidence" value="ECO:0007669"/>
    <property type="project" value="TreeGrafter"/>
</dbReference>
<protein>
    <recommendedName>
        <fullName evidence="7">Palmitoyltransferase</fullName>
        <ecNumber evidence="7">2.3.1.225</ecNumber>
    </recommendedName>
</protein>
<keyword evidence="3 7" id="KW-0812">Transmembrane</keyword>
<evidence type="ECO:0000256" key="6">
    <source>
        <dbReference type="ARBA" id="ARBA00023315"/>
    </source>
</evidence>
<comment type="domain">
    <text evidence="7">The DHHC domain is required for palmitoyltransferase activity.</text>
</comment>
<keyword evidence="11" id="KW-1185">Reference proteome</keyword>
<reference evidence="11" key="1">
    <citation type="journal article" date="2013" name="Nature">
        <title>Pan genome of the phytoplankton Emiliania underpins its global distribution.</title>
        <authorList>
            <person name="Read B.A."/>
            <person name="Kegel J."/>
            <person name="Klute M.J."/>
            <person name="Kuo A."/>
            <person name="Lefebvre S.C."/>
            <person name="Maumus F."/>
            <person name="Mayer C."/>
            <person name="Miller J."/>
            <person name="Monier A."/>
            <person name="Salamov A."/>
            <person name="Young J."/>
            <person name="Aguilar M."/>
            <person name="Claverie J.M."/>
            <person name="Frickenhaus S."/>
            <person name="Gonzalez K."/>
            <person name="Herman E.K."/>
            <person name="Lin Y.C."/>
            <person name="Napier J."/>
            <person name="Ogata H."/>
            <person name="Sarno A.F."/>
            <person name="Shmutz J."/>
            <person name="Schroeder D."/>
            <person name="de Vargas C."/>
            <person name="Verret F."/>
            <person name="von Dassow P."/>
            <person name="Valentin K."/>
            <person name="Van de Peer Y."/>
            <person name="Wheeler G."/>
            <person name="Dacks J.B."/>
            <person name="Delwiche C.F."/>
            <person name="Dyhrman S.T."/>
            <person name="Glockner G."/>
            <person name="John U."/>
            <person name="Richards T."/>
            <person name="Worden A.Z."/>
            <person name="Zhang X."/>
            <person name="Grigoriev I.V."/>
            <person name="Allen A.E."/>
            <person name="Bidle K."/>
            <person name="Borodovsky M."/>
            <person name="Bowler C."/>
            <person name="Brownlee C."/>
            <person name="Cock J.M."/>
            <person name="Elias M."/>
            <person name="Gladyshev V.N."/>
            <person name="Groth M."/>
            <person name="Guda C."/>
            <person name="Hadaegh A."/>
            <person name="Iglesias-Rodriguez M.D."/>
            <person name="Jenkins J."/>
            <person name="Jones B.M."/>
            <person name="Lawson T."/>
            <person name="Leese F."/>
            <person name="Lindquist E."/>
            <person name="Lobanov A."/>
            <person name="Lomsadze A."/>
            <person name="Malik S.B."/>
            <person name="Marsh M.E."/>
            <person name="Mackinder L."/>
            <person name="Mock T."/>
            <person name="Mueller-Roeber B."/>
            <person name="Pagarete A."/>
            <person name="Parker M."/>
            <person name="Probert I."/>
            <person name="Quesneville H."/>
            <person name="Raines C."/>
            <person name="Rensing S.A."/>
            <person name="Riano-Pachon D.M."/>
            <person name="Richier S."/>
            <person name="Rokitta S."/>
            <person name="Shiraiwa Y."/>
            <person name="Soanes D.M."/>
            <person name="van der Giezen M."/>
            <person name="Wahlund T.M."/>
            <person name="Williams B."/>
            <person name="Wilson W."/>
            <person name="Wolfe G."/>
            <person name="Wurch L.L."/>
        </authorList>
    </citation>
    <scope>NUCLEOTIDE SEQUENCE</scope>
</reference>
<comment type="catalytic activity">
    <reaction evidence="7">
        <text>L-cysteinyl-[protein] + hexadecanoyl-CoA = S-hexadecanoyl-L-cysteinyl-[protein] + CoA</text>
        <dbReference type="Rhea" id="RHEA:36683"/>
        <dbReference type="Rhea" id="RHEA-COMP:10131"/>
        <dbReference type="Rhea" id="RHEA-COMP:11032"/>
        <dbReference type="ChEBI" id="CHEBI:29950"/>
        <dbReference type="ChEBI" id="CHEBI:57287"/>
        <dbReference type="ChEBI" id="CHEBI:57379"/>
        <dbReference type="ChEBI" id="CHEBI:74151"/>
        <dbReference type="EC" id="2.3.1.225"/>
    </reaction>
</comment>
<dbReference type="InterPro" id="IPR039859">
    <property type="entry name" value="PFA4/ZDH16/20/ERF2-like"/>
</dbReference>
<keyword evidence="5 7" id="KW-0472">Membrane</keyword>
<dbReference type="KEGG" id="ehx:EMIHUDRAFT_216947"/>
<evidence type="ECO:0000259" key="9">
    <source>
        <dbReference type="Pfam" id="PF01529"/>
    </source>
</evidence>
<feature type="domain" description="Palmitoyltransferase DHHC" evidence="9">
    <location>
        <begin position="148"/>
        <end position="178"/>
    </location>
</feature>
<dbReference type="PANTHER" id="PTHR22883">
    <property type="entry name" value="ZINC FINGER DHHC DOMAIN CONTAINING PROTEIN"/>
    <property type="match status" value="1"/>
</dbReference>
<dbReference type="GeneID" id="17255233"/>
<feature type="region of interest" description="Disordered" evidence="8">
    <location>
        <begin position="284"/>
        <end position="316"/>
    </location>
</feature>
<dbReference type="GO" id="GO:0019706">
    <property type="term" value="F:protein-cysteine S-palmitoyltransferase activity"/>
    <property type="evidence" value="ECO:0007669"/>
    <property type="project" value="UniProtKB-EC"/>
</dbReference>
<dbReference type="HOGENOM" id="CLU_881188_0_0_1"/>
<dbReference type="GO" id="GO:0016020">
    <property type="term" value="C:membrane"/>
    <property type="evidence" value="ECO:0007669"/>
    <property type="project" value="UniProtKB-SubCell"/>
</dbReference>
<dbReference type="PaxDb" id="2903-EOD09090"/>
<dbReference type="EnsemblProtists" id="EOD09090">
    <property type="protein sequence ID" value="EOD09090"/>
    <property type="gene ID" value="EMIHUDRAFT_216947"/>
</dbReference>
<organism evidence="10 11">
    <name type="scientific">Emiliania huxleyi (strain CCMP1516)</name>
    <dbReference type="NCBI Taxonomy" id="280463"/>
    <lineage>
        <taxon>Eukaryota</taxon>
        <taxon>Haptista</taxon>
        <taxon>Haptophyta</taxon>
        <taxon>Prymnesiophyceae</taxon>
        <taxon>Isochrysidales</taxon>
        <taxon>Noelaerhabdaceae</taxon>
        <taxon>Emiliania</taxon>
    </lineage>
</organism>
<comment type="subcellular location">
    <subcellularLocation>
        <location evidence="1">Membrane</location>
        <topology evidence="1">Multi-pass membrane protein</topology>
    </subcellularLocation>
</comment>
<dbReference type="AlphaFoldDB" id="A0A0D3ICV5"/>
<dbReference type="GO" id="GO:0005794">
    <property type="term" value="C:Golgi apparatus"/>
    <property type="evidence" value="ECO:0007669"/>
    <property type="project" value="TreeGrafter"/>
</dbReference>
<sequence>MIISLTAALAVSFLLYVCIFGGSSTGFIGKLHRLLVRCECFGLCFGRRCAHFLSRSEEVCCGRPNPLLQLFYLSLVLGGFYLFLLSTRQYMDNPRLAHYHSYAPYPAVGVAIATFVAASFSDPGTITPANLHRFSREPFDGVLYRPKMHCSICNKCVSRFDHHCPWINTCVGERNYRWPTEPPPPLGQHQAVTRSQAFQYLMLHHQMVIAVGAFCLVIAVALLGFWGYHLWLVRCGTTTNESFKYNLGFVQNVACVVCPLSSRPADGFAPAREAGGALTTLVNSAEPAHGPAAGIDDRSLDDSDEELVEPAALHED</sequence>
<feature type="transmembrane region" description="Helical" evidence="7">
    <location>
        <begin position="208"/>
        <end position="231"/>
    </location>
</feature>
<dbReference type="EC" id="2.3.1.225" evidence="7"/>
<evidence type="ECO:0000256" key="3">
    <source>
        <dbReference type="ARBA" id="ARBA00022692"/>
    </source>
</evidence>
<dbReference type="Proteomes" id="UP000013827">
    <property type="component" value="Unassembled WGS sequence"/>
</dbReference>
<evidence type="ECO:0000256" key="5">
    <source>
        <dbReference type="ARBA" id="ARBA00023136"/>
    </source>
</evidence>
<feature type="transmembrane region" description="Helical" evidence="7">
    <location>
        <begin position="67"/>
        <end position="85"/>
    </location>
</feature>
<dbReference type="PROSITE" id="PS50216">
    <property type="entry name" value="DHHC"/>
    <property type="match status" value="1"/>
</dbReference>
<evidence type="ECO:0000313" key="11">
    <source>
        <dbReference type="Proteomes" id="UP000013827"/>
    </source>
</evidence>
<accession>A0A0D3ICV5</accession>
<comment type="similarity">
    <text evidence="7">Belongs to the DHHC palmitoyltransferase family.</text>
</comment>
<evidence type="ECO:0000313" key="10">
    <source>
        <dbReference type="EnsemblProtists" id="EOD09090"/>
    </source>
</evidence>
<name>A0A0D3ICV5_EMIH1</name>
<evidence type="ECO:0000256" key="8">
    <source>
        <dbReference type="SAM" id="MobiDB-lite"/>
    </source>
</evidence>
<dbReference type="Pfam" id="PF01529">
    <property type="entry name" value="DHHC"/>
    <property type="match status" value="1"/>
</dbReference>
<evidence type="ECO:0000256" key="4">
    <source>
        <dbReference type="ARBA" id="ARBA00022989"/>
    </source>
</evidence>
<keyword evidence="6 7" id="KW-0012">Acyltransferase</keyword>